<evidence type="ECO:0000256" key="12">
    <source>
        <dbReference type="ARBA" id="ARBA00022989"/>
    </source>
</evidence>
<protein>
    <submittedName>
        <fullName evidence="19">Translocase of chloroplast 90, chloroplastic</fullName>
    </submittedName>
</protein>
<evidence type="ECO:0000256" key="1">
    <source>
        <dbReference type="ARBA" id="ARBA00001946"/>
    </source>
</evidence>
<evidence type="ECO:0000256" key="4">
    <source>
        <dbReference type="ARBA" id="ARBA00022640"/>
    </source>
</evidence>
<dbReference type="STRING" id="4432.A0A1U8AAC2"/>
<dbReference type="GO" id="GO:0003924">
    <property type="term" value="F:GTPase activity"/>
    <property type="evidence" value="ECO:0007669"/>
    <property type="project" value="InterPro"/>
</dbReference>
<keyword evidence="10" id="KW-0460">Magnesium</keyword>
<dbReference type="RefSeq" id="XP_010258574.1">
    <property type="nucleotide sequence ID" value="XM_010260272.2"/>
</dbReference>
<dbReference type="GO" id="GO:0045036">
    <property type="term" value="P:protein targeting to chloroplast"/>
    <property type="evidence" value="ECO:0007669"/>
    <property type="project" value="InterPro"/>
</dbReference>
<keyword evidence="5" id="KW-0812">Transmembrane</keyword>
<feature type="compositionally biased region" description="Acidic residues" evidence="17">
    <location>
        <begin position="30"/>
        <end position="40"/>
    </location>
</feature>
<name>A0A1U8AAC2_NELNU</name>
<dbReference type="CDD" id="cd01853">
    <property type="entry name" value="Toc34_like"/>
    <property type="match status" value="1"/>
</dbReference>
<keyword evidence="8" id="KW-0378">Hydrolase</keyword>
<evidence type="ECO:0000256" key="9">
    <source>
        <dbReference type="ARBA" id="ARBA00022805"/>
    </source>
</evidence>
<evidence type="ECO:0000256" key="8">
    <source>
        <dbReference type="ARBA" id="ARBA00022801"/>
    </source>
</evidence>
<dbReference type="InterPro" id="IPR024283">
    <property type="entry name" value="TOC159_MAD"/>
</dbReference>
<feature type="region of interest" description="Disordered" evidence="17">
    <location>
        <begin position="26"/>
        <end position="47"/>
    </location>
</feature>
<dbReference type="Pfam" id="PF11886">
    <property type="entry name" value="TOC159_MAD"/>
    <property type="match status" value="1"/>
</dbReference>
<dbReference type="PROSITE" id="PS51720">
    <property type="entry name" value="G_AIG1"/>
    <property type="match status" value="1"/>
</dbReference>
<evidence type="ECO:0000256" key="7">
    <source>
        <dbReference type="ARBA" id="ARBA00022741"/>
    </source>
</evidence>
<keyword evidence="12" id="KW-1133">Transmembrane helix</keyword>
<dbReference type="GO" id="GO:0009707">
    <property type="term" value="C:chloroplast outer membrane"/>
    <property type="evidence" value="ECO:0007669"/>
    <property type="project" value="UniProtKB-SubCell"/>
</dbReference>
<comment type="similarity">
    <text evidence="16">Belongs to the TRAFAC class TrmE-Era-EngA-EngB-Septin-like GTPase superfamily. AIG1/Toc34/Toc159-like paraseptin GTPase family. TOC159 subfamily.</text>
</comment>
<keyword evidence="3" id="KW-0150">Chloroplast</keyword>
<evidence type="ECO:0000256" key="2">
    <source>
        <dbReference type="ARBA" id="ARBA00022448"/>
    </source>
</evidence>
<dbReference type="AlphaFoldDB" id="A0A1U8AAC2"/>
<keyword evidence="6" id="KW-0479">Metal-binding</keyword>
<comment type="cofactor">
    <cofactor evidence="1">
        <name>Mg(2+)</name>
        <dbReference type="ChEBI" id="CHEBI:18420"/>
    </cofactor>
</comment>
<dbReference type="eggNOG" id="ENOG502QR60">
    <property type="taxonomic scope" value="Eukaryota"/>
</dbReference>
<evidence type="ECO:0000256" key="13">
    <source>
        <dbReference type="ARBA" id="ARBA00023134"/>
    </source>
</evidence>
<keyword evidence="13" id="KW-0342">GTP-binding</keyword>
<evidence type="ECO:0000256" key="5">
    <source>
        <dbReference type="ARBA" id="ARBA00022692"/>
    </source>
</evidence>
<dbReference type="InterPro" id="IPR006703">
    <property type="entry name" value="G_AIG1"/>
</dbReference>
<evidence type="ECO:0000313" key="19">
    <source>
        <dbReference type="RefSeq" id="XP_010258574.1"/>
    </source>
</evidence>
<dbReference type="Pfam" id="PF04548">
    <property type="entry name" value="AIG1"/>
    <property type="match status" value="1"/>
</dbReference>
<reference evidence="19" key="1">
    <citation type="submission" date="2025-08" db="UniProtKB">
        <authorList>
            <consortium name="RefSeq"/>
        </authorList>
    </citation>
    <scope>IDENTIFICATION</scope>
</reference>
<keyword evidence="7" id="KW-0547">Nucleotide-binding</keyword>
<dbReference type="OrthoDB" id="8954335at2759"/>
<dbReference type="PANTHER" id="PTHR10903">
    <property type="entry name" value="GTPASE, IMAP FAMILY MEMBER-RELATED"/>
    <property type="match status" value="1"/>
</dbReference>
<dbReference type="FunCoup" id="A0A1U8AAC2">
    <property type="interactions" value="2706"/>
</dbReference>
<dbReference type="GO" id="GO:0046872">
    <property type="term" value="F:metal ion binding"/>
    <property type="evidence" value="ECO:0007669"/>
    <property type="project" value="UniProtKB-KW"/>
</dbReference>
<gene>
    <name evidence="19" type="primary">LOC104598284</name>
</gene>
<dbReference type="GO" id="GO:0015031">
    <property type="term" value="P:protein transport"/>
    <property type="evidence" value="ECO:0007669"/>
    <property type="project" value="UniProtKB-KW"/>
</dbReference>
<keyword evidence="18" id="KW-1185">Reference proteome</keyword>
<dbReference type="NCBIfam" id="TIGR00993">
    <property type="entry name" value="3a0901s04IAP86"/>
    <property type="match status" value="1"/>
</dbReference>
<dbReference type="Proteomes" id="UP000189703">
    <property type="component" value="Unplaced"/>
</dbReference>
<evidence type="ECO:0000256" key="11">
    <source>
        <dbReference type="ARBA" id="ARBA00022927"/>
    </source>
</evidence>
<dbReference type="PANTHER" id="PTHR10903:SF68">
    <property type="entry name" value="TRANSLOCASE OF CHLOROPLAST 90, CHLOROPLASTIC"/>
    <property type="match status" value="1"/>
</dbReference>
<dbReference type="Gene3D" id="3.40.50.300">
    <property type="entry name" value="P-loop containing nucleotide triphosphate hydrolases"/>
    <property type="match status" value="1"/>
</dbReference>
<dbReference type="SUPFAM" id="SSF52540">
    <property type="entry name" value="P-loop containing nucleoside triphosphate hydrolases"/>
    <property type="match status" value="1"/>
</dbReference>
<dbReference type="GeneID" id="104598284"/>
<keyword evidence="11" id="KW-0653">Protein transport</keyword>
<dbReference type="OMA" id="PEVVHMS"/>
<keyword evidence="2" id="KW-0813">Transport</keyword>
<comment type="subcellular location">
    <subcellularLocation>
        <location evidence="15">Plastid</location>
        <location evidence="15">Chloroplast outer membrane</location>
        <topology evidence="15">Single-pass membrane protein</topology>
    </subcellularLocation>
</comment>
<evidence type="ECO:0000256" key="17">
    <source>
        <dbReference type="SAM" id="MobiDB-lite"/>
    </source>
</evidence>
<evidence type="ECO:0000256" key="3">
    <source>
        <dbReference type="ARBA" id="ARBA00022528"/>
    </source>
</evidence>
<evidence type="ECO:0000256" key="16">
    <source>
        <dbReference type="ARBA" id="ARBA00023775"/>
    </source>
</evidence>
<dbReference type="InterPro" id="IPR045058">
    <property type="entry name" value="GIMA/IAN/Toc"/>
</dbReference>
<dbReference type="KEGG" id="nnu:104598284"/>
<dbReference type="InterPro" id="IPR027417">
    <property type="entry name" value="P-loop_NTPase"/>
</dbReference>
<evidence type="ECO:0000313" key="18">
    <source>
        <dbReference type="Proteomes" id="UP000189703"/>
    </source>
</evidence>
<dbReference type="GO" id="GO:0005525">
    <property type="term" value="F:GTP binding"/>
    <property type="evidence" value="ECO:0007669"/>
    <property type="project" value="UniProtKB-KW"/>
</dbReference>
<dbReference type="FunFam" id="3.40.50.300:FF:000413">
    <property type="entry name" value="Translocase of chloroplast 120, chloroplastic"/>
    <property type="match status" value="1"/>
</dbReference>
<keyword evidence="4" id="KW-0934">Plastid</keyword>
<proteinExistence type="inferred from homology"/>
<evidence type="ECO:0000256" key="14">
    <source>
        <dbReference type="ARBA" id="ARBA00023136"/>
    </source>
</evidence>
<accession>A0A1U8AAC2</accession>
<dbReference type="InterPro" id="IPR005690">
    <property type="entry name" value="Toc86_159"/>
</dbReference>
<keyword evidence="14" id="KW-0472">Membrane</keyword>
<evidence type="ECO:0000256" key="15">
    <source>
        <dbReference type="ARBA" id="ARBA00023766"/>
    </source>
</evidence>
<evidence type="ECO:0000256" key="10">
    <source>
        <dbReference type="ARBA" id="ARBA00022842"/>
    </source>
</evidence>
<organism evidence="18 19">
    <name type="scientific">Nelumbo nucifera</name>
    <name type="common">Sacred lotus</name>
    <dbReference type="NCBI Taxonomy" id="4432"/>
    <lineage>
        <taxon>Eukaryota</taxon>
        <taxon>Viridiplantae</taxon>
        <taxon>Streptophyta</taxon>
        <taxon>Embryophyta</taxon>
        <taxon>Tracheophyta</taxon>
        <taxon>Spermatophyta</taxon>
        <taxon>Magnoliopsida</taxon>
        <taxon>Proteales</taxon>
        <taxon>Nelumbonaceae</taxon>
        <taxon>Nelumbo</taxon>
    </lineage>
</organism>
<evidence type="ECO:0000256" key="6">
    <source>
        <dbReference type="ARBA" id="ARBA00022723"/>
    </source>
</evidence>
<sequence>MKGIRDWISSQLALKSLLSSRPLSGNGSFFDDETPSEELDDRGSNPTSGLSAPLVSTCVSAHSNCNQENQLLTSTSHNSVEDFHVTYNTNEKLDQLAKIDALQIKFLRVVCRIGQSLDSMLVAQVLYRLHVATLIRSGESDLKRAIIKSDRARAIAEKLESTGQPDLEFSCRILLLGKTGVGKSATINSIFGQTMAVTDAFQPATDHIEEIVGTINGIKITIIDTPGFLPSTSNLRKNRKIMRSVKRFIRRSPPDIVLYFERLDLINMGYNDFPLLKLITEVFGSEIWFNTILVMTHASSILPEGPSGYPLNYDSFVNQCTNLVQHHIHQAISDSRLENPVLLVENHPQCKMNITGEKVLPNGQVWRSQFLLLCICTKVLGDANNLLKFQDDIEIGPMRTTRLPSLPHLLSSFLQFGSDLRMSGMDSEVDEISDTEGEDEYDQLPPIRILTKSQFESLTKSQKKDYLDELDYRETLYLKKQLKAEIKRKREVILSKDDNDFENQEASPEAVPLPDITVPPSFDSDCPVHRYRSLVASDRWVVRPVMDPQGWDHDVGFDGINLETDVEIRRNLHASVVGQMSWDKRDFGILTECSASYIEPQGPIVCAGLDVQTRGRDLVCTLHGDTKLSNLKHNMTGCGVSVTSTGKNYFVGAKIEDTISIGKRVKLLLNIGRMGGLGQVAYGGSFQTTLRGKDYPVRNDKISLTMTVLSLNKETVFGGSVQSDFRPGRCTRMSVNANLNSQKMGQVSIKTSSSEHMEIALLAVVSIFRALSRKRICDDLSSS</sequence>
<keyword evidence="9" id="KW-1002">Plastid outer membrane</keyword>